<reference evidence="2 3" key="1">
    <citation type="submission" date="2018-07" db="EMBL/GenBank/DDBJ databases">
        <title>Leeuwenhoekiella genomics.</title>
        <authorList>
            <person name="Tahon G."/>
            <person name="Willems A."/>
        </authorList>
    </citation>
    <scope>NUCLEOTIDE SEQUENCE [LARGE SCALE GENOMIC DNA]</scope>
    <source>
        <strain evidence="2 3">LMG 29608</strain>
    </source>
</reference>
<evidence type="ECO:0000313" key="2">
    <source>
        <dbReference type="EMBL" id="RXG13653.1"/>
    </source>
</evidence>
<gene>
    <name evidence="2" type="ORF">DSM02_3695</name>
</gene>
<dbReference type="OrthoDB" id="67788at2"/>
<dbReference type="AlphaFoldDB" id="A0A4Q0NS23"/>
<feature type="domain" description="HNH nuclease" evidence="1">
    <location>
        <begin position="151"/>
        <end position="201"/>
    </location>
</feature>
<dbReference type="EMBL" id="QOVK01000025">
    <property type="protein sequence ID" value="RXG13653.1"/>
    <property type="molecule type" value="Genomic_DNA"/>
</dbReference>
<proteinExistence type="predicted"/>
<dbReference type="GO" id="GO:0004519">
    <property type="term" value="F:endonuclease activity"/>
    <property type="evidence" value="ECO:0007669"/>
    <property type="project" value="UniProtKB-KW"/>
</dbReference>
<sequence>MKKGQRLWTRSELILVINLYCKLPFGRMHKTNPEVILLSVLIQRTPSSVAYKLVNFASLDPSLKARGIQGASNTSKLDRKVWNEFYENWEELSFESEKLRAEIENKSVENTFKLSEESLIVEGITRESLVKTRVNQSFFRSSILASYNNTCCVTGIKKPELLIAGHIKPWSVDRKNRLNPRNGIAINALHDKAFESGLMTITPDYKIKISSSIITDITDDILKNYFLKYDGKEIILPSKFLPDENFLIYHNNECFKK</sequence>
<comment type="caution">
    <text evidence="2">The sequence shown here is derived from an EMBL/GenBank/DDBJ whole genome shotgun (WGS) entry which is preliminary data.</text>
</comment>
<dbReference type="Proteomes" id="UP000289859">
    <property type="component" value="Unassembled WGS sequence"/>
</dbReference>
<evidence type="ECO:0000313" key="3">
    <source>
        <dbReference type="Proteomes" id="UP000289859"/>
    </source>
</evidence>
<keyword evidence="3" id="KW-1185">Reference proteome</keyword>
<dbReference type="Pfam" id="PF13391">
    <property type="entry name" value="HNH_2"/>
    <property type="match status" value="1"/>
</dbReference>
<keyword evidence="2" id="KW-0255">Endonuclease</keyword>
<accession>A0A4Q0NS23</accession>
<dbReference type="InterPro" id="IPR003615">
    <property type="entry name" value="HNH_nuc"/>
</dbReference>
<name>A0A4Q0NS23_9FLAO</name>
<keyword evidence="2" id="KW-0378">Hydrolase</keyword>
<protein>
    <submittedName>
        <fullName evidence="2">Putative restriction endonuclease</fullName>
    </submittedName>
</protein>
<evidence type="ECO:0000259" key="1">
    <source>
        <dbReference type="Pfam" id="PF13391"/>
    </source>
</evidence>
<keyword evidence="2" id="KW-0540">Nuclease</keyword>
<organism evidence="2 3">
    <name type="scientific">Leeuwenhoekiella polynyae</name>
    <dbReference type="NCBI Taxonomy" id="1550906"/>
    <lineage>
        <taxon>Bacteria</taxon>
        <taxon>Pseudomonadati</taxon>
        <taxon>Bacteroidota</taxon>
        <taxon>Flavobacteriia</taxon>
        <taxon>Flavobacteriales</taxon>
        <taxon>Flavobacteriaceae</taxon>
        <taxon>Leeuwenhoekiella</taxon>
    </lineage>
</organism>
<dbReference type="RefSeq" id="WP_128766904.1">
    <property type="nucleotide sequence ID" value="NZ_JBHUOO010000007.1"/>
</dbReference>